<organism evidence="1 2">
    <name type="scientific">Arctium lappa</name>
    <name type="common">Greater burdock</name>
    <name type="synonym">Lappa major</name>
    <dbReference type="NCBI Taxonomy" id="4217"/>
    <lineage>
        <taxon>Eukaryota</taxon>
        <taxon>Viridiplantae</taxon>
        <taxon>Streptophyta</taxon>
        <taxon>Embryophyta</taxon>
        <taxon>Tracheophyta</taxon>
        <taxon>Spermatophyta</taxon>
        <taxon>Magnoliopsida</taxon>
        <taxon>eudicotyledons</taxon>
        <taxon>Gunneridae</taxon>
        <taxon>Pentapetalae</taxon>
        <taxon>asterids</taxon>
        <taxon>campanulids</taxon>
        <taxon>Asterales</taxon>
        <taxon>Asteraceae</taxon>
        <taxon>Carduoideae</taxon>
        <taxon>Cardueae</taxon>
        <taxon>Arctiinae</taxon>
        <taxon>Arctium</taxon>
    </lineage>
</organism>
<proteinExistence type="predicted"/>
<protein>
    <submittedName>
        <fullName evidence="1">Uncharacterized protein</fullName>
    </submittedName>
</protein>
<keyword evidence="2" id="KW-1185">Reference proteome</keyword>
<gene>
    <name evidence="1" type="ORF">L6452_18844</name>
</gene>
<dbReference type="Proteomes" id="UP001055879">
    <property type="component" value="Linkage Group LG05"/>
</dbReference>
<evidence type="ECO:0000313" key="2">
    <source>
        <dbReference type="Proteomes" id="UP001055879"/>
    </source>
</evidence>
<accession>A0ACB9C7K9</accession>
<dbReference type="EMBL" id="CM042051">
    <property type="protein sequence ID" value="KAI3730167.1"/>
    <property type="molecule type" value="Genomic_DNA"/>
</dbReference>
<reference evidence="1 2" key="2">
    <citation type="journal article" date="2022" name="Mol. Ecol. Resour.">
        <title>The genomes of chicory, endive, great burdock and yacon provide insights into Asteraceae paleo-polyploidization history and plant inulin production.</title>
        <authorList>
            <person name="Fan W."/>
            <person name="Wang S."/>
            <person name="Wang H."/>
            <person name="Wang A."/>
            <person name="Jiang F."/>
            <person name="Liu H."/>
            <person name="Zhao H."/>
            <person name="Xu D."/>
            <person name="Zhang Y."/>
        </authorList>
    </citation>
    <scope>NUCLEOTIDE SEQUENCE [LARGE SCALE GENOMIC DNA]</scope>
    <source>
        <strain evidence="2">cv. Niubang</strain>
    </source>
</reference>
<reference evidence="2" key="1">
    <citation type="journal article" date="2022" name="Mol. Ecol. Resour.">
        <title>The genomes of chicory, endive, great burdock and yacon provide insights into Asteraceae palaeo-polyploidization history and plant inulin production.</title>
        <authorList>
            <person name="Fan W."/>
            <person name="Wang S."/>
            <person name="Wang H."/>
            <person name="Wang A."/>
            <person name="Jiang F."/>
            <person name="Liu H."/>
            <person name="Zhao H."/>
            <person name="Xu D."/>
            <person name="Zhang Y."/>
        </authorList>
    </citation>
    <scope>NUCLEOTIDE SEQUENCE [LARGE SCALE GENOMIC DNA]</scope>
    <source>
        <strain evidence="2">cv. Niubang</strain>
    </source>
</reference>
<name>A0ACB9C7K9_ARCLA</name>
<comment type="caution">
    <text evidence="1">The sequence shown here is derived from an EMBL/GenBank/DDBJ whole genome shotgun (WGS) entry which is preliminary data.</text>
</comment>
<sequence>MMSDPQIRTATKTRTRRRRLSACHRLCIVPTRPSRWSCSSFGQVEIEKVVVTSRQTRGHDVASSSAAAPELRWSKSVAAVKDEVLNVLATDPRRKSCDVRSRCSL</sequence>
<evidence type="ECO:0000313" key="1">
    <source>
        <dbReference type="EMBL" id="KAI3730167.1"/>
    </source>
</evidence>